<proteinExistence type="inferred from homology"/>
<dbReference type="Gene3D" id="1.20.1720.10">
    <property type="entry name" value="Multidrug resistance protein D"/>
    <property type="match status" value="1"/>
</dbReference>
<protein>
    <submittedName>
        <fullName evidence="10">Bcr/CflA family multidrug efflux MFS transporter</fullName>
    </submittedName>
    <submittedName>
        <fullName evidence="11">DHA1 family bicyclomycin/chloramphenicol resistance-like MFS transporter</fullName>
    </submittedName>
</protein>
<dbReference type="CDD" id="cd17320">
    <property type="entry name" value="MFS_MdfA_MDR_like"/>
    <property type="match status" value="1"/>
</dbReference>
<dbReference type="EMBL" id="BLAU01000001">
    <property type="protein sequence ID" value="GET22631.1"/>
    <property type="molecule type" value="Genomic_DNA"/>
</dbReference>
<dbReference type="PROSITE" id="PS00216">
    <property type="entry name" value="SUGAR_TRANSPORT_1"/>
    <property type="match status" value="1"/>
</dbReference>
<keyword evidence="3" id="KW-0813">Transport</keyword>
<dbReference type="GO" id="GO:0042910">
    <property type="term" value="F:xenobiotic transmembrane transporter activity"/>
    <property type="evidence" value="ECO:0007669"/>
    <property type="project" value="InterPro"/>
</dbReference>
<evidence type="ECO:0000256" key="7">
    <source>
        <dbReference type="ARBA" id="ARBA00023136"/>
    </source>
</evidence>
<evidence type="ECO:0000256" key="5">
    <source>
        <dbReference type="ARBA" id="ARBA00022692"/>
    </source>
</evidence>
<dbReference type="OrthoDB" id="9807274at2"/>
<evidence type="ECO:0000313" key="13">
    <source>
        <dbReference type="Proteomes" id="UP000396862"/>
    </source>
</evidence>
<feature type="transmembrane region" description="Helical" evidence="8">
    <location>
        <begin position="166"/>
        <end position="187"/>
    </location>
</feature>
<dbReference type="Pfam" id="PF07690">
    <property type="entry name" value="MFS_1"/>
    <property type="match status" value="1"/>
</dbReference>
<dbReference type="GO" id="GO:0005886">
    <property type="term" value="C:plasma membrane"/>
    <property type="evidence" value="ECO:0007669"/>
    <property type="project" value="UniProtKB-SubCell"/>
</dbReference>
<comment type="subcellular location">
    <subcellularLocation>
        <location evidence="1">Cell membrane</location>
        <topology evidence="1">Multi-pass membrane protein</topology>
    </subcellularLocation>
</comment>
<dbReference type="PROSITE" id="PS50850">
    <property type="entry name" value="MFS"/>
    <property type="match status" value="1"/>
</dbReference>
<dbReference type="InterPro" id="IPR011701">
    <property type="entry name" value="MFS"/>
</dbReference>
<keyword evidence="5 8" id="KW-0812">Transmembrane</keyword>
<gene>
    <name evidence="11" type="ORF">CLV93_107152</name>
    <name evidence="10" type="ORF">JCM18694_28770</name>
</gene>
<keyword evidence="7 8" id="KW-0472">Membrane</keyword>
<evidence type="ECO:0000256" key="6">
    <source>
        <dbReference type="ARBA" id="ARBA00022989"/>
    </source>
</evidence>
<feature type="transmembrane region" description="Helical" evidence="8">
    <location>
        <begin position="312"/>
        <end position="337"/>
    </location>
</feature>
<reference evidence="10 13" key="2">
    <citation type="submission" date="2019-10" db="EMBL/GenBank/DDBJ databases">
        <title>Prolixibacter strains distinguished by the presence of nitrate reductase genes were adept at nitrate-dependent anaerobic corrosion of metallic iron and carbon steel.</title>
        <authorList>
            <person name="Iino T."/>
            <person name="Shono N."/>
            <person name="Ito K."/>
            <person name="Nakamura R."/>
            <person name="Sueoka K."/>
            <person name="Harayama S."/>
            <person name="Ohkuma M."/>
        </authorList>
    </citation>
    <scope>NUCLEOTIDE SEQUENCE [LARGE SCALE GENOMIC DNA]</scope>
    <source>
        <strain evidence="10 13">MIC1-1</strain>
    </source>
</reference>
<evidence type="ECO:0000313" key="12">
    <source>
        <dbReference type="Proteomes" id="UP000240621"/>
    </source>
</evidence>
<evidence type="ECO:0000256" key="3">
    <source>
        <dbReference type="ARBA" id="ARBA00022448"/>
    </source>
</evidence>
<comment type="caution">
    <text evidence="11">The sequence shown here is derived from an EMBL/GenBank/DDBJ whole genome shotgun (WGS) entry which is preliminary data.</text>
</comment>
<keyword evidence="13" id="KW-1185">Reference proteome</keyword>
<dbReference type="Proteomes" id="UP000240621">
    <property type="component" value="Unassembled WGS sequence"/>
</dbReference>
<sequence>MTIHKSSKYFIAVTSVLLAFLTALSPFGIDTYLSAMPVMAKSFGVSIHLIEITLTLYFLGFATGNVFGGPMSDSFGRKKIALTGVLLYGLSSASIPFAPNVEMVWLLRATQAFGGGFASVTAMVFVRDWFEGKQVAKLATLIGMIMMLAPLFAPVIGSFLLDWGGWHSIFFFLAVYAAVLFLIFLAVMPESRHHTHLTHRITKEQLIGKYRIFFSHRRPVLMLMTISFATAGMFTFITSSSFIYIEYYGFTHRVFPLLFGSNVVLYIALSLLNNWRLKNKEPEQMMKLGLIIQLIGGVLMLVGVSLHHPPFALVFGAIVLFVGSLGLIFGNGTAVILNLMPEISGSANATIGVSRFILSFIAGTIPALFQSGDLVPIGVVMFSLSLLANLFYLLFKRS</sequence>
<name>A0A2P8CAQ1_9BACT</name>
<evidence type="ECO:0000256" key="8">
    <source>
        <dbReference type="SAM" id="Phobius"/>
    </source>
</evidence>
<feature type="transmembrane region" description="Helical" evidence="8">
    <location>
        <begin position="138"/>
        <end position="160"/>
    </location>
</feature>
<evidence type="ECO:0000313" key="11">
    <source>
        <dbReference type="EMBL" id="PSK82038.1"/>
    </source>
</evidence>
<feature type="transmembrane region" description="Helical" evidence="8">
    <location>
        <begin position="49"/>
        <end position="68"/>
    </location>
</feature>
<keyword evidence="4" id="KW-1003">Cell membrane</keyword>
<keyword evidence="6 8" id="KW-1133">Transmembrane helix</keyword>
<dbReference type="EMBL" id="PYGC01000007">
    <property type="protein sequence ID" value="PSK82038.1"/>
    <property type="molecule type" value="Genomic_DNA"/>
</dbReference>
<dbReference type="AlphaFoldDB" id="A0A2P8CAQ1"/>
<dbReference type="Proteomes" id="UP000396862">
    <property type="component" value="Unassembled WGS sequence"/>
</dbReference>
<evidence type="ECO:0000313" key="10">
    <source>
        <dbReference type="EMBL" id="GET22631.1"/>
    </source>
</evidence>
<dbReference type="InterPro" id="IPR036259">
    <property type="entry name" value="MFS_trans_sf"/>
</dbReference>
<dbReference type="InterPro" id="IPR020846">
    <property type="entry name" value="MFS_dom"/>
</dbReference>
<dbReference type="RefSeq" id="WP_106542836.1">
    <property type="nucleotide sequence ID" value="NZ_BLAU01000001.1"/>
</dbReference>
<feature type="transmembrane region" description="Helical" evidence="8">
    <location>
        <begin position="9"/>
        <end position="29"/>
    </location>
</feature>
<dbReference type="SUPFAM" id="SSF103473">
    <property type="entry name" value="MFS general substrate transporter"/>
    <property type="match status" value="1"/>
</dbReference>
<dbReference type="InterPro" id="IPR005829">
    <property type="entry name" value="Sugar_transporter_CS"/>
</dbReference>
<feature type="transmembrane region" description="Helical" evidence="8">
    <location>
        <begin position="220"/>
        <end position="245"/>
    </location>
</feature>
<feature type="transmembrane region" description="Helical" evidence="8">
    <location>
        <begin position="257"/>
        <end position="276"/>
    </location>
</feature>
<comment type="similarity">
    <text evidence="2">Belongs to the major facilitator superfamily. Bcr/CmlA family.</text>
</comment>
<feature type="transmembrane region" description="Helical" evidence="8">
    <location>
        <begin position="349"/>
        <end position="369"/>
    </location>
</feature>
<reference evidence="11 12" key="1">
    <citation type="submission" date="2018-03" db="EMBL/GenBank/DDBJ databases">
        <title>Genomic Encyclopedia of Archaeal and Bacterial Type Strains, Phase II (KMG-II): from individual species to whole genera.</title>
        <authorList>
            <person name="Goeker M."/>
        </authorList>
    </citation>
    <scope>NUCLEOTIDE SEQUENCE [LARGE SCALE GENOMIC DNA]</scope>
    <source>
        <strain evidence="11 12">DSM 27267</strain>
    </source>
</reference>
<dbReference type="PANTHER" id="PTHR23502:SF132">
    <property type="entry name" value="POLYAMINE TRANSPORTER 2-RELATED"/>
    <property type="match status" value="1"/>
</dbReference>
<dbReference type="GO" id="GO:1990961">
    <property type="term" value="P:xenobiotic detoxification by transmembrane export across the plasma membrane"/>
    <property type="evidence" value="ECO:0007669"/>
    <property type="project" value="InterPro"/>
</dbReference>
<evidence type="ECO:0000256" key="1">
    <source>
        <dbReference type="ARBA" id="ARBA00004651"/>
    </source>
</evidence>
<organism evidence="11 12">
    <name type="scientific">Prolixibacter denitrificans</name>
    <dbReference type="NCBI Taxonomy" id="1541063"/>
    <lineage>
        <taxon>Bacteria</taxon>
        <taxon>Pseudomonadati</taxon>
        <taxon>Bacteroidota</taxon>
        <taxon>Bacteroidia</taxon>
        <taxon>Marinilabiliales</taxon>
        <taxon>Prolixibacteraceae</taxon>
        <taxon>Prolixibacter</taxon>
    </lineage>
</organism>
<feature type="transmembrane region" description="Helical" evidence="8">
    <location>
        <begin position="80"/>
        <end position="99"/>
    </location>
</feature>
<dbReference type="PANTHER" id="PTHR23502">
    <property type="entry name" value="MAJOR FACILITATOR SUPERFAMILY"/>
    <property type="match status" value="1"/>
</dbReference>
<feature type="transmembrane region" description="Helical" evidence="8">
    <location>
        <begin position="375"/>
        <end position="395"/>
    </location>
</feature>
<feature type="domain" description="Major facilitator superfamily (MFS) profile" evidence="9">
    <location>
        <begin position="11"/>
        <end position="398"/>
    </location>
</feature>
<evidence type="ECO:0000256" key="2">
    <source>
        <dbReference type="ARBA" id="ARBA00006236"/>
    </source>
</evidence>
<evidence type="ECO:0000256" key="4">
    <source>
        <dbReference type="ARBA" id="ARBA00022475"/>
    </source>
</evidence>
<dbReference type="NCBIfam" id="TIGR00710">
    <property type="entry name" value="efflux_Bcr_CflA"/>
    <property type="match status" value="1"/>
</dbReference>
<evidence type="ECO:0000259" key="9">
    <source>
        <dbReference type="PROSITE" id="PS50850"/>
    </source>
</evidence>
<feature type="transmembrane region" description="Helical" evidence="8">
    <location>
        <begin position="288"/>
        <end position="306"/>
    </location>
</feature>
<accession>A0A2P8CAQ1</accession>
<dbReference type="InterPro" id="IPR004812">
    <property type="entry name" value="Efflux_drug-R_Bcr/CmlA"/>
</dbReference>
<feature type="transmembrane region" description="Helical" evidence="8">
    <location>
        <begin position="105"/>
        <end position="126"/>
    </location>
</feature>